<evidence type="ECO:0000256" key="5">
    <source>
        <dbReference type="ARBA" id="ARBA00011738"/>
    </source>
</evidence>
<dbReference type="PANTHER" id="PTHR10515">
    <property type="entry name" value="THYMIDINE PHOSPHORYLASE"/>
    <property type="match status" value="1"/>
</dbReference>
<comment type="catalytic activity">
    <reaction evidence="11">
        <text>thymidine + phosphate = 2-deoxy-alpha-D-ribose 1-phosphate + thymine</text>
        <dbReference type="Rhea" id="RHEA:16037"/>
        <dbReference type="ChEBI" id="CHEBI:17748"/>
        <dbReference type="ChEBI" id="CHEBI:17821"/>
        <dbReference type="ChEBI" id="CHEBI:43474"/>
        <dbReference type="ChEBI" id="CHEBI:57259"/>
        <dbReference type="EC" id="2.4.2.2"/>
    </reaction>
</comment>
<dbReference type="GO" id="GO:0009032">
    <property type="term" value="F:thymidine phosphorylase activity"/>
    <property type="evidence" value="ECO:0007669"/>
    <property type="project" value="TreeGrafter"/>
</dbReference>
<dbReference type="Pfam" id="PF02885">
    <property type="entry name" value="Glycos_trans_3N"/>
    <property type="match status" value="1"/>
</dbReference>
<dbReference type="Pfam" id="PF07831">
    <property type="entry name" value="PYNP_C"/>
    <property type="match status" value="1"/>
</dbReference>
<dbReference type="Gene3D" id="3.90.1170.30">
    <property type="entry name" value="Pyrimidine nucleoside phosphorylase-like, C-terminal domain"/>
    <property type="match status" value="1"/>
</dbReference>
<evidence type="ECO:0000256" key="6">
    <source>
        <dbReference type="ARBA" id="ARBA00011889"/>
    </source>
</evidence>
<comment type="similarity">
    <text evidence="4">Belongs to the thymidine/pyrimidine-nucleoside phosphorylase family.</text>
</comment>
<dbReference type="EMBL" id="CP014873">
    <property type="protein sequence ID" value="ANK61462.1"/>
    <property type="molecule type" value="Genomic_DNA"/>
</dbReference>
<keyword evidence="13" id="KW-1185">Reference proteome</keyword>
<accession>A0A192GZP4</accession>
<comment type="catalytic activity">
    <reaction evidence="10">
        <text>uridine + phosphate = alpha-D-ribose 1-phosphate + uracil</text>
        <dbReference type="Rhea" id="RHEA:24388"/>
        <dbReference type="ChEBI" id="CHEBI:16704"/>
        <dbReference type="ChEBI" id="CHEBI:17568"/>
        <dbReference type="ChEBI" id="CHEBI:43474"/>
        <dbReference type="ChEBI" id="CHEBI:57720"/>
        <dbReference type="EC" id="2.4.2.2"/>
    </reaction>
</comment>
<evidence type="ECO:0000256" key="2">
    <source>
        <dbReference type="ARBA" id="ARBA00001958"/>
    </source>
</evidence>
<proteinExistence type="inferred from homology"/>
<evidence type="ECO:0000256" key="10">
    <source>
        <dbReference type="ARBA" id="ARBA00048453"/>
    </source>
</evidence>
<evidence type="ECO:0000256" key="3">
    <source>
        <dbReference type="ARBA" id="ARBA00003877"/>
    </source>
</evidence>
<dbReference type="Proteomes" id="UP000078582">
    <property type="component" value="Chromosome"/>
</dbReference>
<dbReference type="FunFam" id="3.40.1030.10:FF:000003">
    <property type="entry name" value="Pyrimidine-nucleoside phosphorylase"/>
    <property type="match status" value="1"/>
</dbReference>
<dbReference type="SMART" id="SM00941">
    <property type="entry name" value="PYNP_C"/>
    <property type="match status" value="1"/>
</dbReference>
<dbReference type="SUPFAM" id="SSF54680">
    <property type="entry name" value="Pyrimidine nucleoside phosphorylase C-terminal domain"/>
    <property type="match status" value="1"/>
</dbReference>
<dbReference type="InterPro" id="IPR018090">
    <property type="entry name" value="Pyrmidine_PPas_bac/euk"/>
</dbReference>
<dbReference type="PIRSF" id="PIRSF000478">
    <property type="entry name" value="TP_PyNP"/>
    <property type="match status" value="1"/>
</dbReference>
<name>A0A192GZP4_9LACO</name>
<evidence type="ECO:0000313" key="12">
    <source>
        <dbReference type="EMBL" id="ANK61462.1"/>
    </source>
</evidence>
<dbReference type="GO" id="GO:0004645">
    <property type="term" value="F:1,4-alpha-oligoglucan phosphorylase activity"/>
    <property type="evidence" value="ECO:0007669"/>
    <property type="project" value="InterPro"/>
</dbReference>
<keyword evidence="8" id="KW-0328">Glycosyltransferase</keyword>
<dbReference type="STRING" id="375175.AYR53_01010"/>
<dbReference type="SUPFAM" id="SSF47648">
    <property type="entry name" value="Nucleoside phosphorylase/phosphoribosyltransferase N-terminal domain"/>
    <property type="match status" value="1"/>
</dbReference>
<dbReference type="SUPFAM" id="SSF52418">
    <property type="entry name" value="Nucleoside phosphorylase/phosphoribosyltransferase catalytic domain"/>
    <property type="match status" value="1"/>
</dbReference>
<comment type="subunit">
    <text evidence="5">Homodimer.</text>
</comment>
<comment type="cofactor">
    <cofactor evidence="2">
        <name>K(+)</name>
        <dbReference type="ChEBI" id="CHEBI:29103"/>
    </cofactor>
</comment>
<dbReference type="NCBIfam" id="TIGR02644">
    <property type="entry name" value="Y_phosphoryl"/>
    <property type="match status" value="1"/>
</dbReference>
<dbReference type="InterPro" id="IPR036566">
    <property type="entry name" value="PYNP-like_C_sf"/>
</dbReference>
<dbReference type="GO" id="GO:0006213">
    <property type="term" value="P:pyrimidine nucleoside metabolic process"/>
    <property type="evidence" value="ECO:0007669"/>
    <property type="project" value="InterPro"/>
</dbReference>
<dbReference type="Pfam" id="PF00591">
    <property type="entry name" value="Glycos_transf_3"/>
    <property type="match status" value="1"/>
</dbReference>
<evidence type="ECO:0000256" key="8">
    <source>
        <dbReference type="ARBA" id="ARBA00022676"/>
    </source>
</evidence>
<dbReference type="OrthoDB" id="9763887at2"/>
<comment type="function">
    <text evidence="3">Catalyzes phosphorolysis of the pyrimidine nucleosides uridine, thymidine and 2'-deoxyuridine with the formation of the corresponding pyrimidine base and ribose-1-phosphate.</text>
</comment>
<dbReference type="GO" id="GO:0006206">
    <property type="term" value="P:pyrimidine nucleobase metabolic process"/>
    <property type="evidence" value="ECO:0007669"/>
    <property type="project" value="InterPro"/>
</dbReference>
<organism evidence="12 13">
    <name type="scientific">Loigolactobacillus backii</name>
    <dbReference type="NCBI Taxonomy" id="375175"/>
    <lineage>
        <taxon>Bacteria</taxon>
        <taxon>Bacillati</taxon>
        <taxon>Bacillota</taxon>
        <taxon>Bacilli</taxon>
        <taxon>Lactobacillales</taxon>
        <taxon>Lactobacillaceae</taxon>
        <taxon>Loigolactobacillus</taxon>
    </lineage>
</organism>
<evidence type="ECO:0000313" key="13">
    <source>
        <dbReference type="Proteomes" id="UP000078582"/>
    </source>
</evidence>
<dbReference type="Gene3D" id="3.40.1030.10">
    <property type="entry name" value="Nucleoside phosphorylase/phosphoribosyltransferase catalytic domain"/>
    <property type="match status" value="1"/>
</dbReference>
<dbReference type="GeneID" id="42980815"/>
<protein>
    <recommendedName>
        <fullName evidence="7">Pyrimidine-nucleoside phosphorylase</fullName>
        <ecNumber evidence="6">2.4.2.2</ecNumber>
    </recommendedName>
</protein>
<dbReference type="InterPro" id="IPR035902">
    <property type="entry name" value="Nuc_phospho_transferase"/>
</dbReference>
<gene>
    <name evidence="12" type="ORF">AYR53_01010</name>
</gene>
<sequence>MQMTELIAKKRHGEPLSADEISFLIKGLGDASVTDAQMGAFLETLAFKDSTDLTELTDFTMGLAYSGGVYDLSAIQGIKVDKHATGGLGDKTSLVLLPLVASLGIPVAKLSQRSFNHSGGTLDKLESIPGFRVNLTPDEFVQAVKEIGLAIAAPVDELAPAEQKLRRLRHETDTMAIPSLVACSTLSQNIATGADAVILDIKTGSGHDLLNEEQAEQLAHLMVNVGNEVGRRTLAVVSDMSQPLGHAIGNGVEVVEAIATLKNGGPTDLRKLVLELGTHMAQLGGYGANAEDTRAALIGNLATGKALAKFRDLIVSQGGDPDVIDHPEKLTASAYTNDVRASSSGYVSTIDVDQMGHAIQTLNAGRKNAEQKLDLAAGIVLRKKIGDSVEAGEVLATVYSSDADSVAAQEEVRGAIELGEMRKDTKLIHQVVAE</sequence>
<dbReference type="InterPro" id="IPR036320">
    <property type="entry name" value="Glycosyl_Trfase_fam3_N_dom_sf"/>
</dbReference>
<dbReference type="InterPro" id="IPR017459">
    <property type="entry name" value="Glycosyl_Trfase_fam3_N_dom"/>
</dbReference>
<dbReference type="RefSeq" id="WP_068222360.1">
    <property type="nucleotide sequence ID" value="NZ_CP014623.1"/>
</dbReference>
<dbReference type="EC" id="2.4.2.2" evidence="6"/>
<dbReference type="GO" id="GO:0005829">
    <property type="term" value="C:cytosol"/>
    <property type="evidence" value="ECO:0007669"/>
    <property type="project" value="TreeGrafter"/>
</dbReference>
<dbReference type="InterPro" id="IPR000312">
    <property type="entry name" value="Glycosyl_Trfase_fam3"/>
</dbReference>
<reference evidence="12 13" key="1">
    <citation type="submission" date="2016-03" db="EMBL/GenBank/DDBJ databases">
        <title>Pediococcus and Lactobacillus from brewery environment - whole genome sequencing and assembly.</title>
        <authorList>
            <person name="Behr J."/>
            <person name="Geissler A.J."/>
            <person name="Vogel R.F."/>
        </authorList>
    </citation>
    <scope>NUCLEOTIDE SEQUENCE [LARGE SCALE GENOMIC DNA]</scope>
    <source>
        <strain evidence="12 13">TMW 1.1989</strain>
    </source>
</reference>
<dbReference type="Gene3D" id="1.20.970.10">
    <property type="entry name" value="Transferase, Pyrimidine Nucleoside Phosphorylase, Chain C"/>
    <property type="match status" value="1"/>
</dbReference>
<evidence type="ECO:0000256" key="4">
    <source>
        <dbReference type="ARBA" id="ARBA00006915"/>
    </source>
</evidence>
<dbReference type="InterPro" id="IPR000053">
    <property type="entry name" value="Thymidine/pyrmidine_PPase"/>
</dbReference>
<evidence type="ECO:0000256" key="9">
    <source>
        <dbReference type="ARBA" id="ARBA00022679"/>
    </source>
</evidence>
<evidence type="ECO:0000256" key="11">
    <source>
        <dbReference type="ARBA" id="ARBA00048525"/>
    </source>
</evidence>
<dbReference type="KEGG" id="lbt:AYR52_00495"/>
<evidence type="ECO:0000256" key="1">
    <source>
        <dbReference type="ARBA" id="ARBA00001066"/>
    </source>
</evidence>
<dbReference type="PANTHER" id="PTHR10515:SF0">
    <property type="entry name" value="THYMIDINE PHOSPHORYLASE"/>
    <property type="match status" value="1"/>
</dbReference>
<dbReference type="NCBIfam" id="NF004490">
    <property type="entry name" value="PRK05820.1"/>
    <property type="match status" value="1"/>
</dbReference>
<keyword evidence="9" id="KW-0808">Transferase</keyword>
<comment type="catalytic activity">
    <reaction evidence="1">
        <text>2'-deoxyuridine + phosphate = 2-deoxy-alpha-D-ribose 1-phosphate + uracil</text>
        <dbReference type="Rhea" id="RHEA:22824"/>
        <dbReference type="ChEBI" id="CHEBI:16450"/>
        <dbReference type="ChEBI" id="CHEBI:17568"/>
        <dbReference type="ChEBI" id="CHEBI:43474"/>
        <dbReference type="ChEBI" id="CHEBI:57259"/>
        <dbReference type="EC" id="2.4.2.2"/>
    </reaction>
</comment>
<dbReference type="InterPro" id="IPR013102">
    <property type="entry name" value="PYNP_C"/>
</dbReference>
<dbReference type="AlphaFoldDB" id="A0A192GZP4"/>
<evidence type="ECO:0000256" key="7">
    <source>
        <dbReference type="ARBA" id="ARBA00014680"/>
    </source>
</evidence>